<evidence type="ECO:0000259" key="5">
    <source>
        <dbReference type="SMART" id="SM00646"/>
    </source>
</evidence>
<dbReference type="SMART" id="SM00646">
    <property type="entry name" value="Ami_3"/>
    <property type="match status" value="1"/>
</dbReference>
<dbReference type="SUPFAM" id="SSF53187">
    <property type="entry name" value="Zn-dependent exopeptidases"/>
    <property type="match status" value="1"/>
</dbReference>
<evidence type="ECO:0000256" key="2">
    <source>
        <dbReference type="ARBA" id="ARBA00011901"/>
    </source>
</evidence>
<dbReference type="EMBL" id="VWNA01000001">
    <property type="protein sequence ID" value="MQT14056.1"/>
    <property type="molecule type" value="Genomic_DNA"/>
</dbReference>
<sequence>MRRPNRVFALAAAALLFSLLGLSLVGAGRASAAAGDAASDPAATAPRTEPVAPSGLPIALGARVAGDTERTRLVIDLSSGLQATVFPLADPNRVVIDLPEIRFDLPNGTGEEGRGLITTWRYGLFAPGKSRIVVDTTGPVAIDRTFVLPAADGQPARLVVDLVPTTAAAFAAKVAEARAARGAPTTTPDGIAPDSGVTADRTRRTRPLIVLDPGHGGLDTGAVATDGREEKTITLPFAQLLAQKLAETGKFEVKLTRDDDTFLPLDRRVEIARELAADLFISIHTDSAPQPYVRGATVYTVSDRASDAEAAATAALENKSDIIAGVDLPNASDEVADILLDLARRETRNFSRQISNALVTEMKTTTKLNANPQRAAGFRVLRAHDVPSVLVELGYLTNKDDEARLEDAAWREKTAVAMVGAIEIFFGPRLAQGREFGGK</sequence>
<evidence type="ECO:0000256" key="1">
    <source>
        <dbReference type="ARBA" id="ARBA00001561"/>
    </source>
</evidence>
<dbReference type="PANTHER" id="PTHR30404:SF0">
    <property type="entry name" value="N-ACETYLMURAMOYL-L-ALANINE AMIDASE AMIC"/>
    <property type="match status" value="1"/>
</dbReference>
<name>A0A6A7Y5L7_9HYPH</name>
<dbReference type="RefSeq" id="WP_153484015.1">
    <property type="nucleotide sequence ID" value="NZ_VWNA01000001.1"/>
</dbReference>
<dbReference type="AlphaFoldDB" id="A0A6A7Y5L7"/>
<proteinExistence type="predicted"/>
<evidence type="ECO:0000313" key="6">
    <source>
        <dbReference type="EMBL" id="MQT14056.1"/>
    </source>
</evidence>
<dbReference type="InterPro" id="IPR021731">
    <property type="entry name" value="AMIN_dom"/>
</dbReference>
<evidence type="ECO:0000256" key="4">
    <source>
        <dbReference type="SAM" id="SignalP"/>
    </source>
</evidence>
<dbReference type="InterPro" id="IPR050695">
    <property type="entry name" value="N-acetylmuramoyl_amidase_3"/>
</dbReference>
<dbReference type="GO" id="GO:0008745">
    <property type="term" value="F:N-acetylmuramoyl-L-alanine amidase activity"/>
    <property type="evidence" value="ECO:0007669"/>
    <property type="project" value="UniProtKB-EC"/>
</dbReference>
<feature type="chain" id="PRO_5025490738" description="N-acetylmuramoyl-L-alanine amidase" evidence="4">
    <location>
        <begin position="33"/>
        <end position="439"/>
    </location>
</feature>
<protein>
    <recommendedName>
        <fullName evidence="2">N-acetylmuramoyl-L-alanine amidase</fullName>
        <ecNumber evidence="2">3.5.1.28</ecNumber>
    </recommendedName>
</protein>
<feature type="signal peptide" evidence="4">
    <location>
        <begin position="1"/>
        <end position="32"/>
    </location>
</feature>
<dbReference type="Proteomes" id="UP000332515">
    <property type="component" value="Unassembled WGS sequence"/>
</dbReference>
<reference evidence="6 7" key="1">
    <citation type="submission" date="2019-09" db="EMBL/GenBank/DDBJ databases">
        <title>Segnochrobactrum spirostomi gen. nov., sp. nov., isolated from the ciliate Spirostomum cf. yagiui and description of a novel family, Segnochrobactraceae fam. nov. within the order Rhizobiales of the class Alphaproteobacteria.</title>
        <authorList>
            <person name="Akter S."/>
            <person name="Shazib S.U.A."/>
            <person name="Shin M.K."/>
        </authorList>
    </citation>
    <scope>NUCLEOTIDE SEQUENCE [LARGE SCALE GENOMIC DNA]</scope>
    <source>
        <strain evidence="6 7">Sp-1</strain>
    </source>
</reference>
<evidence type="ECO:0000256" key="3">
    <source>
        <dbReference type="ARBA" id="ARBA00022801"/>
    </source>
</evidence>
<gene>
    <name evidence="6" type="ORF">F0357_15680</name>
</gene>
<dbReference type="Gene3D" id="2.60.40.3500">
    <property type="match status" value="1"/>
</dbReference>
<comment type="catalytic activity">
    <reaction evidence="1">
        <text>Hydrolyzes the link between N-acetylmuramoyl residues and L-amino acid residues in certain cell-wall glycopeptides.</text>
        <dbReference type="EC" id="3.5.1.28"/>
    </reaction>
</comment>
<dbReference type="PANTHER" id="PTHR30404">
    <property type="entry name" value="N-ACETYLMURAMOYL-L-ALANINE AMIDASE"/>
    <property type="match status" value="1"/>
</dbReference>
<dbReference type="GO" id="GO:0030288">
    <property type="term" value="C:outer membrane-bounded periplasmic space"/>
    <property type="evidence" value="ECO:0007669"/>
    <property type="project" value="TreeGrafter"/>
</dbReference>
<feature type="domain" description="MurNAc-LAA" evidence="5">
    <location>
        <begin position="269"/>
        <end position="423"/>
    </location>
</feature>
<dbReference type="InterPro" id="IPR002508">
    <property type="entry name" value="MurNAc-LAA_cat"/>
</dbReference>
<dbReference type="GO" id="GO:0009253">
    <property type="term" value="P:peptidoglycan catabolic process"/>
    <property type="evidence" value="ECO:0007669"/>
    <property type="project" value="InterPro"/>
</dbReference>
<dbReference type="EC" id="3.5.1.28" evidence="2"/>
<organism evidence="6 7">
    <name type="scientific">Segnochrobactrum spirostomi</name>
    <dbReference type="NCBI Taxonomy" id="2608987"/>
    <lineage>
        <taxon>Bacteria</taxon>
        <taxon>Pseudomonadati</taxon>
        <taxon>Pseudomonadota</taxon>
        <taxon>Alphaproteobacteria</taxon>
        <taxon>Hyphomicrobiales</taxon>
        <taxon>Segnochrobactraceae</taxon>
        <taxon>Segnochrobactrum</taxon>
    </lineage>
</organism>
<keyword evidence="7" id="KW-1185">Reference proteome</keyword>
<keyword evidence="3" id="KW-0378">Hydrolase</keyword>
<keyword evidence="4" id="KW-0732">Signal</keyword>
<dbReference type="Pfam" id="PF11741">
    <property type="entry name" value="AMIN"/>
    <property type="match status" value="1"/>
</dbReference>
<dbReference type="Pfam" id="PF01520">
    <property type="entry name" value="Amidase_3"/>
    <property type="match status" value="1"/>
</dbReference>
<accession>A0A6A7Y5L7</accession>
<dbReference type="Gene3D" id="3.40.630.40">
    <property type="entry name" value="Zn-dependent exopeptidases"/>
    <property type="match status" value="1"/>
</dbReference>
<evidence type="ECO:0000313" key="7">
    <source>
        <dbReference type="Proteomes" id="UP000332515"/>
    </source>
</evidence>
<dbReference type="CDD" id="cd02696">
    <property type="entry name" value="MurNAc-LAA"/>
    <property type="match status" value="1"/>
</dbReference>
<comment type="caution">
    <text evidence="6">The sequence shown here is derived from an EMBL/GenBank/DDBJ whole genome shotgun (WGS) entry which is preliminary data.</text>
</comment>